<feature type="compositionally biased region" description="Gly residues" evidence="1">
    <location>
        <begin position="2066"/>
        <end position="2086"/>
    </location>
</feature>
<dbReference type="STRING" id="7370.A0A1I8MLX1"/>
<name>A0A1I8MLX1_MUSDO</name>
<feature type="region of interest" description="Disordered" evidence="1">
    <location>
        <begin position="1594"/>
        <end position="1639"/>
    </location>
</feature>
<feature type="compositionally biased region" description="Acidic residues" evidence="1">
    <location>
        <begin position="2139"/>
        <end position="2149"/>
    </location>
</feature>
<feature type="region of interest" description="Disordered" evidence="1">
    <location>
        <begin position="2000"/>
        <end position="2165"/>
    </location>
</feature>
<dbReference type="VEuPathDB" id="VectorBase:MDOMA2_003158"/>
<feature type="region of interest" description="Disordered" evidence="1">
    <location>
        <begin position="2609"/>
        <end position="2645"/>
    </location>
</feature>
<feature type="region of interest" description="Disordered" evidence="1">
    <location>
        <begin position="1911"/>
        <end position="1936"/>
    </location>
</feature>
<feature type="compositionally biased region" description="Polar residues" evidence="1">
    <location>
        <begin position="1628"/>
        <end position="1639"/>
    </location>
</feature>
<feature type="compositionally biased region" description="Acidic residues" evidence="1">
    <location>
        <begin position="720"/>
        <end position="735"/>
    </location>
</feature>
<feature type="compositionally biased region" description="Low complexity" evidence="1">
    <location>
        <begin position="2610"/>
        <end position="2624"/>
    </location>
</feature>
<feature type="region of interest" description="Disordered" evidence="1">
    <location>
        <begin position="696"/>
        <end position="744"/>
    </location>
</feature>
<sequence>MTENFRTQLVNMGTRAQAFKAKLRCLHEHHVRLLHNVLPAPSGVDIANNIKYFSQTLLTVLKDVRTSPHDLIRNPSEDPTRMSAYPTLEYGNLYNALTMLIDVAPCIQYGQIVFGKALLQCLCCILPFLDKDLIDNLPYLASSTISVLPPALHQDIVNALCYYILPFTITRRSADEQESQACQSVSSVIMMVLQYSNNPAHHCQLLECLMTLKHNVVKDILCVIAYGTSVSRSSAAKLLFYYWPAFDPNLFDRKVLLSKLTNDLVPFVCQREHCPNAGNAEAAKVCFDHSISITYAPDCPPPLYLCIECANEIHREHANLEFGDILHPMQQVSMVCENKNCRSTEKSAFSICFSTECASYNGNHPIRYCSQCHSNRHNSRRGGDHVVHRSLPPAWQMDPEMQMHMVECVVSLLREAKPLNCEPGKESSDSKKNGSGGVGGGGGGGNGIMPDAISPEERQMLGRYGIWLLVGRCTPTADTPVEILGRILSMLFHWFHVTAYSYDAGQIESTIEKLKTEHVVGWLKEICRIHYNVFTSCLLPHPPEYARVGGHWETLASKTSHLKEGLQRLICLVPYEVITSEIWDYVMPHWMEAITNDVAEKELNELKIVLSKILDPEMSPLGFDAKTMYNFVAIRFEKTTAKVQQQALRWLQILSKLGILIPLVQLFAMFGDGVRIMKYGVQHELMREKEGGGICRSGVKAIPREPKNDPPRRSSISPVVEDDSGNTSEISDDDGSTNGHPEFSTDSEHNLTCCILMLDILLKQMELQDIEQHLGIHTTVCENVSRLLKCMVTAARVGLSSHVCLLKVAECGYCEASIMWHQLSTKLVQFMAPLNPLRPPDVPIEEIIEEEKSSRKSPPESDKEKTRERDVSLSMAPLPIPLGPLGGFSGPVPVAVPQPEPHSVGGVLVHMPHVCSKNDNGHSVDSIELRKVHATDEIMTATVETVSEQLDLASILPPDRAIARSITLSDADVGSANVSVTKASVLGGDNGNGSTGGAVGLENGSLSDEDEEDDDDENFWHTSVGKFKFTLDTLPQTLQYIHQLLTEIPTIKKPEILYYVLQCLNVMALHGDALTKAAREHRGFFIWCQENLLIKNLWELCNAEHSHICQVGVPLLLHCITLPLGSDVFWRVVQEAFHDTDWRVRFTAVERVTVITRFMDSTPLRTEVGLQTALATAFCHLIASMDDINVYVAQRATLYIGTIHDTAIRSLLFCLESQFDLFIVDRPVVLQSVYQLHNSLSDRKVLTWEFFLNRFDTLFVEAQITLEKCGDISYLRDLRNSENGSEALSSKILKAREALSQNDSATVGMAKTLSASFGTKWPYKRTMSAPASMIPRQDSKFVPDKEKIYSRQISAPILKRKTSRFGLDLWLNFHRPSHCMDFPGTYGHIHSLSGMNDDALVGLLSRITELEESDRETIHLLVFLLMQFMSRPDQAYPSEDKPISKTQGIVLKHLFLLLGHNQIDKTFHTSPESLRASAVFNAFMANLPQVLDQNHLIGGLILPSVMQVILYAPNPNSNAADSYQNLVFNYSLWYLEQYPRRNWMFTMLVVLYKYSYTQPPQSGYVNSAIRIIMNSLRNHFHQCRRIPTTTILDIQGTSRSRDVSQPSLGTDPDDKEQSPPASPMFPSEGTSGASKSKGQNVAFTPKLQHAFRKYNDSSLDADETESELVAIPESDLSDSTLHGSSAPGSFDDTIHFEEITPSKLEALRNRRTAEDNLKNQKTMITTKTGDTYTTKIKTTAAETVSTTVVATHSRHSLQEGVRMIVTPLVGTEPSETAIISPPVDVHRAVTVRNKSQPSDMATSSTSKMFAAIATNHLKALGALQDLPAKITDTKSQSSASGSRSGNGASSGESSDKKSSTKSSLTVEQPPIQGAASKKPMGRHKTIIECSAGTSSSSNGNDEVSRLSANYKKATTSKTLKSKSEKAYGSPDSPLSKMSVMPNPVDELEQNNLPPPKNIAALEIPTPERLLPIGTQESVAAIAERMREGLNLPDISHLKQDSLDVSESTKGDVTPSSRTNSPRRLIKQVALEEPSTTQHGATTPLPKEDGGPDLHTSILKAVQDGKSNGGAGGGGAATGAAGTGNGNGSANIPTATATRSDSSKKPRQKMTPFAVDINAMPDIRSRYAGSWPPPPYQPPEDPDDDLDEAQESSTQAPHITQPNRVSSRRVGDYTVCDRCSECGALLEEYTDEEIGLLIVILGTFIHREPAMAAPFLPEILTIASKISSTSTFAWQGENGPPLVCSAQAMALQFLRCVLHQLAPNGIFLQILQTEVVMKVRRTTFRSIAKALQDFQELNASSPIYMVCEALQAKKSLPLESLPIIFRNMSEYLQCVAPDANIVQSAWPQAMASLESLLRQVIVILPNITNHDYLLDLIVSTLRLNCVPKTLLDPYSKIVAYCVQHTNLEYSVLYDICVYSRSFSRDRDKQYLCRQLIFEFVQALKFKINIPDHNLLMIIGFVLLDAGGTLPPGTLPGIPEIPSALPTNASDCLRQYINDVIDFLADFHTLSKIKNFKNSQTQNGLGEDTLGGVLKGAVSQYLALEMSRGNSRDNKAVARYLPWLYNAPSSLQQGPKEFTECVGHMRLLSWLLLGSLTHMALMQRRAAIHISPTANQPTTNTTTNPQTGGGGHHPSTHPNSSHQPVPQEASCHIADHIQVIFAGFAEQSKTSVLHMSSLFHAFTLCQLWTVYLEQIAHTSNNPEGNTMGVLFEFWAKVTPCILQLVSHSKHKDSNDFSQNSNAKLSEMVNLHFLSLLEALKETNSTILSKLLPLWSPVLSSHTQLSDTLHVRLQNVRDYAPDYEEQQTNNAEVLLKWLQRLQFKMGQIELQASTATQFYSI</sequence>
<feature type="compositionally biased region" description="Gly residues" evidence="1">
    <location>
        <begin position="434"/>
        <end position="447"/>
    </location>
</feature>
<feature type="compositionally biased region" description="Polar residues" evidence="1">
    <location>
        <begin position="1594"/>
        <end position="1608"/>
    </location>
</feature>
<feature type="region of interest" description="Disordered" evidence="1">
    <location>
        <begin position="421"/>
        <end position="452"/>
    </location>
</feature>
<feature type="region of interest" description="Disordered" evidence="1">
    <location>
        <begin position="1831"/>
        <end position="1882"/>
    </location>
</feature>
<dbReference type="PANTHER" id="PTHR21696">
    <property type="entry name" value="PROTEIN UNC-79 HOMOLOG"/>
    <property type="match status" value="1"/>
</dbReference>
<organism evidence="2">
    <name type="scientific">Musca domestica</name>
    <name type="common">House fly</name>
    <dbReference type="NCBI Taxonomy" id="7370"/>
    <lineage>
        <taxon>Eukaryota</taxon>
        <taxon>Metazoa</taxon>
        <taxon>Ecdysozoa</taxon>
        <taxon>Arthropoda</taxon>
        <taxon>Hexapoda</taxon>
        <taxon>Insecta</taxon>
        <taxon>Pterygota</taxon>
        <taxon>Neoptera</taxon>
        <taxon>Endopterygota</taxon>
        <taxon>Diptera</taxon>
        <taxon>Brachycera</taxon>
        <taxon>Muscomorpha</taxon>
        <taxon>Muscoidea</taxon>
        <taxon>Muscidae</taxon>
        <taxon>Musca</taxon>
    </lineage>
</organism>
<evidence type="ECO:0000256" key="1">
    <source>
        <dbReference type="SAM" id="MobiDB-lite"/>
    </source>
</evidence>
<reference evidence="2" key="1">
    <citation type="submission" date="2020-05" db="UniProtKB">
        <authorList>
            <consortium name="EnsemblMetazoa"/>
        </authorList>
    </citation>
    <scope>IDENTIFICATION</scope>
    <source>
        <strain evidence="2">Aabys</strain>
    </source>
</reference>
<feature type="compositionally biased region" description="Basic and acidic residues" evidence="1">
    <location>
        <begin position="2000"/>
        <end position="2009"/>
    </location>
</feature>
<accession>A0A1I8MLX1</accession>
<proteinExistence type="predicted"/>
<dbReference type="InterPro" id="IPR024855">
    <property type="entry name" value="UNC79"/>
</dbReference>
<dbReference type="PANTHER" id="PTHR21696:SF2">
    <property type="entry name" value="PROTEIN UNC-79 HOMOLOG"/>
    <property type="match status" value="1"/>
</dbReference>
<feature type="compositionally biased region" description="Gly residues" evidence="1">
    <location>
        <begin position="988"/>
        <end position="999"/>
    </location>
</feature>
<dbReference type="Pfam" id="PF14776">
    <property type="entry name" value="UNC-79"/>
    <property type="match status" value="1"/>
</dbReference>
<feature type="compositionally biased region" description="Low complexity" evidence="1">
    <location>
        <begin position="1835"/>
        <end position="1852"/>
    </location>
</feature>
<feature type="region of interest" description="Disordered" evidence="1">
    <location>
        <begin position="848"/>
        <end position="871"/>
    </location>
</feature>
<evidence type="ECO:0000313" key="2">
    <source>
        <dbReference type="EnsemblMetazoa" id="MDOA006325-PB"/>
    </source>
</evidence>
<feature type="compositionally biased region" description="Acidic residues" evidence="1">
    <location>
        <begin position="1007"/>
        <end position="1017"/>
    </location>
</feature>
<dbReference type="EnsemblMetazoa" id="MDOA006325-RB">
    <property type="protein sequence ID" value="MDOA006325-PB"/>
    <property type="gene ID" value="MDOA006325"/>
</dbReference>
<feature type="region of interest" description="Disordered" evidence="1">
    <location>
        <begin position="984"/>
        <end position="1017"/>
    </location>
</feature>
<feature type="compositionally biased region" description="Basic and acidic residues" evidence="1">
    <location>
        <begin position="702"/>
        <end position="712"/>
    </location>
</feature>
<feature type="compositionally biased region" description="Basic and acidic residues" evidence="1">
    <location>
        <begin position="850"/>
        <end position="871"/>
    </location>
</feature>
<dbReference type="VEuPathDB" id="VectorBase:MDOA006325"/>
<feature type="compositionally biased region" description="Polar residues" evidence="1">
    <location>
        <begin position="2150"/>
        <end position="2164"/>
    </location>
</feature>
<dbReference type="eggNOG" id="KOG3685">
    <property type="taxonomic scope" value="Eukaryota"/>
</dbReference>
<feature type="compositionally biased region" description="Basic and acidic residues" evidence="1">
    <location>
        <begin position="423"/>
        <end position="432"/>
    </location>
</feature>
<dbReference type="eggNOG" id="KOG4820">
    <property type="taxonomic scope" value="Eukaryota"/>
</dbReference>
<protein>
    <submittedName>
        <fullName evidence="2">Uncharacterized protein</fullName>
    </submittedName>
</protein>